<keyword evidence="2" id="KW-1185">Reference proteome</keyword>
<accession>A0A165GWV4</accession>
<evidence type="ECO:0000313" key="2">
    <source>
        <dbReference type="Proteomes" id="UP000076842"/>
    </source>
</evidence>
<gene>
    <name evidence="1" type="ORF">CALCODRAFT_538884</name>
</gene>
<reference evidence="1 2" key="1">
    <citation type="journal article" date="2016" name="Mol. Biol. Evol.">
        <title>Comparative Genomics of Early-Diverging Mushroom-Forming Fungi Provides Insights into the Origins of Lignocellulose Decay Capabilities.</title>
        <authorList>
            <person name="Nagy L.G."/>
            <person name="Riley R."/>
            <person name="Tritt A."/>
            <person name="Adam C."/>
            <person name="Daum C."/>
            <person name="Floudas D."/>
            <person name="Sun H."/>
            <person name="Yadav J.S."/>
            <person name="Pangilinan J."/>
            <person name="Larsson K.H."/>
            <person name="Matsuura K."/>
            <person name="Barry K."/>
            <person name="Labutti K."/>
            <person name="Kuo R."/>
            <person name="Ohm R.A."/>
            <person name="Bhattacharya S.S."/>
            <person name="Shirouzu T."/>
            <person name="Yoshinaga Y."/>
            <person name="Martin F.M."/>
            <person name="Grigoriev I.V."/>
            <person name="Hibbett D.S."/>
        </authorList>
    </citation>
    <scope>NUCLEOTIDE SEQUENCE [LARGE SCALE GENOMIC DNA]</scope>
    <source>
        <strain evidence="1 2">HHB12733</strain>
    </source>
</reference>
<dbReference type="InParanoid" id="A0A165GWV4"/>
<organism evidence="1 2">
    <name type="scientific">Calocera cornea HHB12733</name>
    <dbReference type="NCBI Taxonomy" id="1353952"/>
    <lineage>
        <taxon>Eukaryota</taxon>
        <taxon>Fungi</taxon>
        <taxon>Dikarya</taxon>
        <taxon>Basidiomycota</taxon>
        <taxon>Agaricomycotina</taxon>
        <taxon>Dacrymycetes</taxon>
        <taxon>Dacrymycetales</taxon>
        <taxon>Dacrymycetaceae</taxon>
        <taxon>Calocera</taxon>
    </lineage>
</organism>
<name>A0A165GWV4_9BASI</name>
<sequence>MGSYSTLYEIMTDTSKIWAERQLPTSDGRTANAQHVGATCQQPTLQEADVIFTPNGHPTLTHTMRVQTNNHPSRGAARSGVSSQLKIANTGGGVSSQLTADDNGGGLKIANTGGGVSSQLNADDNGGGVSSQLKIASGTPTIVRDEQSVLHYKRGWSTDQATLEFNRDVAWSKGARLTKAVVDLVAAPTDLLFGHAKENHIVHLPNDRSNEELSYYWGAPGGPVPGQPGVYFVDDLDIKNYNRAIAYLRGDHLPYFWGAPGDEIPGQPGNHFVDEEDINNYNRAVAYLKGASMAQATVDFFYLPGDVVYDSLKAMSHLCAITFHHIKIACLGA</sequence>
<dbReference type="AlphaFoldDB" id="A0A165GWV4"/>
<proteinExistence type="predicted"/>
<evidence type="ECO:0000313" key="1">
    <source>
        <dbReference type="EMBL" id="KZT58589.1"/>
    </source>
</evidence>
<protein>
    <submittedName>
        <fullName evidence="1">Uncharacterized protein</fullName>
    </submittedName>
</protein>
<dbReference type="EMBL" id="KV423949">
    <property type="protein sequence ID" value="KZT58589.1"/>
    <property type="molecule type" value="Genomic_DNA"/>
</dbReference>
<dbReference type="Proteomes" id="UP000076842">
    <property type="component" value="Unassembled WGS sequence"/>
</dbReference>